<dbReference type="CDD" id="cd00093">
    <property type="entry name" value="HTH_XRE"/>
    <property type="match status" value="1"/>
</dbReference>
<dbReference type="InterPro" id="IPR009492">
    <property type="entry name" value="TniQ"/>
</dbReference>
<gene>
    <name evidence="2" type="ORF">TO10_v1_10110</name>
</gene>
<feature type="domain" description="HTH cro/C1-type" evidence="1">
    <location>
        <begin position="199"/>
        <end position="239"/>
    </location>
</feature>
<name>A0A0S4W8S6_RALSL</name>
<evidence type="ECO:0000259" key="1">
    <source>
        <dbReference type="PROSITE" id="PS50943"/>
    </source>
</evidence>
<protein>
    <recommendedName>
        <fullName evidence="1">HTH cro/C1-type domain-containing protein</fullName>
    </recommendedName>
</protein>
<dbReference type="InterPro" id="IPR001387">
    <property type="entry name" value="Cro/C1-type_HTH"/>
</dbReference>
<dbReference type="Pfam" id="PF06527">
    <property type="entry name" value="TniQ"/>
    <property type="match status" value="1"/>
</dbReference>
<dbReference type="AlphaFoldDB" id="A0A0S4W8S6"/>
<evidence type="ECO:0000313" key="2">
    <source>
        <dbReference type="EMBL" id="CUV43209.1"/>
    </source>
</evidence>
<dbReference type="SUPFAM" id="SSF47413">
    <property type="entry name" value="lambda repressor-like DNA-binding domains"/>
    <property type="match status" value="1"/>
</dbReference>
<organism evidence="2">
    <name type="scientific">Ralstonia solanacearum</name>
    <name type="common">Pseudomonas solanacearum</name>
    <dbReference type="NCBI Taxonomy" id="305"/>
    <lineage>
        <taxon>Bacteria</taxon>
        <taxon>Pseudomonadati</taxon>
        <taxon>Pseudomonadota</taxon>
        <taxon>Betaproteobacteria</taxon>
        <taxon>Burkholderiales</taxon>
        <taxon>Burkholderiaceae</taxon>
        <taxon>Ralstonia</taxon>
        <taxon>Ralstonia solanacearum species complex</taxon>
    </lineage>
</organism>
<sequence>MANRVVIPAALERDVIDVKLRADQCFDVALVGISSLATIWADTLNALSCRHDLQLLTLLPLKALLPTNKLVTAASRFCPRCYESDEAMGREKYDRLLWTIDAVKACPVHEVSLVEGGRTADRSGLLAFFAPGVCRSTGKSLAACAAVTASPLDVDGARRIASLLDESVFIGEHAPESVGVRAFLDYAVASLFDGNSARFAAHLGVGKSQVHGWQHGHSRPSLPRLVQIAQACDCGISDILLGNRSILRAVPAEHFGAPELAPKRRAGASSPREELLASLQRAVECGSVATMREAAARLDVSEKYLRKLAPDICSRIVERGAQLRKLASRARRDALAQAYLEEHSGLRGRGIYPSRRKVVAGMKAKCAISYRFPDLQRAQREAMRVAPVSKCPASVGTGVQ</sequence>
<dbReference type="GO" id="GO:0003677">
    <property type="term" value="F:DNA binding"/>
    <property type="evidence" value="ECO:0007669"/>
    <property type="project" value="InterPro"/>
</dbReference>
<dbReference type="PROSITE" id="PS50943">
    <property type="entry name" value="HTH_CROC1"/>
    <property type="match status" value="1"/>
</dbReference>
<dbReference type="InterPro" id="IPR010982">
    <property type="entry name" value="Lambda_DNA-bd_dom_sf"/>
</dbReference>
<reference evidence="2" key="1">
    <citation type="submission" date="2015-10" db="EMBL/GenBank/DDBJ databases">
        <authorList>
            <person name="Gilbert D.G."/>
        </authorList>
    </citation>
    <scope>NUCLEOTIDE SEQUENCE</scope>
    <source>
        <strain evidence="2">Phyl III-seqv23</strain>
    </source>
</reference>
<dbReference type="EMBL" id="LN899827">
    <property type="protein sequence ID" value="CUV43209.1"/>
    <property type="molecule type" value="Genomic_DNA"/>
</dbReference>
<proteinExistence type="predicted"/>
<accession>A0A0S4W8S6</accession>